<protein>
    <submittedName>
        <fullName evidence="6">Transporter</fullName>
    </submittedName>
</protein>
<feature type="transmembrane region" description="Helical" evidence="5">
    <location>
        <begin position="342"/>
        <end position="365"/>
    </location>
</feature>
<accession>A0ABQ1YGQ7</accession>
<evidence type="ECO:0000256" key="2">
    <source>
        <dbReference type="ARBA" id="ARBA00022692"/>
    </source>
</evidence>
<proteinExistence type="predicted"/>
<comment type="caution">
    <text evidence="6">The sequence shown here is derived from an EMBL/GenBank/DDBJ whole genome shotgun (WGS) entry which is preliminary data.</text>
</comment>
<evidence type="ECO:0000313" key="7">
    <source>
        <dbReference type="Proteomes" id="UP000600214"/>
    </source>
</evidence>
<keyword evidence="2 5" id="KW-0812">Transmembrane</keyword>
<comment type="subcellular location">
    <subcellularLocation>
        <location evidence="1">Membrane</location>
        <topology evidence="1">Multi-pass membrane protein</topology>
    </subcellularLocation>
</comment>
<reference evidence="7" key="1">
    <citation type="journal article" date="2019" name="Int. J. Syst. Evol. Microbiol.">
        <title>The Global Catalogue of Microorganisms (GCM) 10K type strain sequencing project: providing services to taxonomists for standard genome sequencing and annotation.</title>
        <authorList>
            <consortium name="The Broad Institute Genomics Platform"/>
            <consortium name="The Broad Institute Genome Sequencing Center for Infectious Disease"/>
            <person name="Wu L."/>
            <person name="Ma J."/>
        </authorList>
    </citation>
    <scope>NUCLEOTIDE SEQUENCE [LARGE SCALE GENOMIC DNA]</scope>
    <source>
        <strain evidence="7">CGMCC 1.15288</strain>
    </source>
</reference>
<evidence type="ECO:0000313" key="6">
    <source>
        <dbReference type="EMBL" id="GGH24775.1"/>
    </source>
</evidence>
<feature type="transmembrane region" description="Helical" evidence="5">
    <location>
        <begin position="166"/>
        <end position="189"/>
    </location>
</feature>
<organism evidence="6 7">
    <name type="scientific">Dyadobacter endophyticus</name>
    <dbReference type="NCBI Taxonomy" id="1749036"/>
    <lineage>
        <taxon>Bacteria</taxon>
        <taxon>Pseudomonadati</taxon>
        <taxon>Bacteroidota</taxon>
        <taxon>Cytophagia</taxon>
        <taxon>Cytophagales</taxon>
        <taxon>Spirosomataceae</taxon>
        <taxon>Dyadobacter</taxon>
    </lineage>
</organism>
<dbReference type="InterPro" id="IPR036259">
    <property type="entry name" value="MFS_trans_sf"/>
</dbReference>
<evidence type="ECO:0000256" key="1">
    <source>
        <dbReference type="ARBA" id="ARBA00004141"/>
    </source>
</evidence>
<keyword evidence="4 5" id="KW-0472">Membrane</keyword>
<dbReference type="SUPFAM" id="SSF103473">
    <property type="entry name" value="MFS general substrate transporter"/>
    <property type="match status" value="1"/>
</dbReference>
<dbReference type="Proteomes" id="UP000600214">
    <property type="component" value="Unassembled WGS sequence"/>
</dbReference>
<keyword evidence="3 5" id="KW-1133">Transmembrane helix</keyword>
<feature type="transmembrane region" description="Helical" evidence="5">
    <location>
        <begin position="231"/>
        <end position="251"/>
    </location>
</feature>
<evidence type="ECO:0000256" key="5">
    <source>
        <dbReference type="SAM" id="Phobius"/>
    </source>
</evidence>
<feature type="transmembrane region" description="Helical" evidence="5">
    <location>
        <begin position="101"/>
        <end position="128"/>
    </location>
</feature>
<feature type="transmembrane region" description="Helical" evidence="5">
    <location>
        <begin position="45"/>
        <end position="62"/>
    </location>
</feature>
<dbReference type="PANTHER" id="PTHR23501:SF5">
    <property type="entry name" value="TRANSPORT PROTEIN"/>
    <property type="match status" value="1"/>
</dbReference>
<feature type="transmembrane region" description="Helical" evidence="5">
    <location>
        <begin position="134"/>
        <end position="154"/>
    </location>
</feature>
<evidence type="ECO:0000256" key="3">
    <source>
        <dbReference type="ARBA" id="ARBA00022989"/>
    </source>
</evidence>
<evidence type="ECO:0000256" key="4">
    <source>
        <dbReference type="ARBA" id="ARBA00023136"/>
    </source>
</evidence>
<gene>
    <name evidence="6" type="ORF">GCM10007423_08490</name>
</gene>
<name>A0ABQ1YGQ7_9BACT</name>
<feature type="transmembrane region" description="Helical" evidence="5">
    <location>
        <begin position="68"/>
        <end position="89"/>
    </location>
</feature>
<feature type="transmembrane region" description="Helical" evidence="5">
    <location>
        <begin position="17"/>
        <end position="33"/>
    </location>
</feature>
<feature type="transmembrane region" description="Helical" evidence="5">
    <location>
        <begin position="271"/>
        <end position="295"/>
    </location>
</feature>
<feature type="transmembrane region" description="Helical" evidence="5">
    <location>
        <begin position="201"/>
        <end position="219"/>
    </location>
</feature>
<dbReference type="Gene3D" id="1.20.1250.20">
    <property type="entry name" value="MFS general substrate transporter like domains"/>
    <property type="match status" value="1"/>
</dbReference>
<sequence>MGDIVGANQIYKEDLTFVYQVSTIGVTFIFPLLFRIKFRFTSQQILAVCSVLLALLLLVCAYTSSIPVLILCAFFIGALKMIGTFETLVSIQLVITQHKDYGMFFSVALGIVLLSAQVSSTLAILLADRYEWEMIYYLMAALLASQALVILVLLRPFRIAKPLPLVGIDWMGVFHWTILFSLLSYVLTYGRVLDWYASEKIMVATIAGLIWVILVLYRTYTKKRSLMLPRVFRLTNVNVAIIIILAAQLMLNTTGSVLGPFTSSVMRLDNLHIGGLNWWIAAGILAGAAFGYWWFKYVNGPFRTVFALGFVMLTLHHVWLYFSFDASAGEQQLYIPYFFKGFGNIIIFAAAGKYMTLGVGFDIFTQMLCYMAMFRNALGNAVMGAIINENAYTRLQDYKQKLSSKMDGSALQPLWQQLYGQAIKHGSSSLEASQISSKVIYGRVSREAMLLAGKDIFGTISVFGLFVLAAIGTYHFSAPVIKSFPSWRRIFLTVRRS</sequence>
<keyword evidence="7" id="KW-1185">Reference proteome</keyword>
<feature type="transmembrane region" description="Helical" evidence="5">
    <location>
        <begin position="456"/>
        <end position="476"/>
    </location>
</feature>
<dbReference type="EMBL" id="BMIA01000001">
    <property type="protein sequence ID" value="GGH24775.1"/>
    <property type="molecule type" value="Genomic_DNA"/>
</dbReference>
<dbReference type="PANTHER" id="PTHR23501">
    <property type="entry name" value="MAJOR FACILITATOR SUPERFAMILY"/>
    <property type="match status" value="1"/>
</dbReference>
<feature type="transmembrane region" description="Helical" evidence="5">
    <location>
        <begin position="302"/>
        <end position="322"/>
    </location>
</feature>